<accession>A0A9X5C4F7</accession>
<comment type="caution">
    <text evidence="1">The sequence shown here is derived from an EMBL/GenBank/DDBJ whole genome shotgun (WGS) entry which is preliminary data.</text>
</comment>
<dbReference type="AlphaFoldDB" id="A0A9X5C4F7"/>
<dbReference type="OrthoDB" id="2078600at2"/>
<dbReference type="EMBL" id="VIRB01000011">
    <property type="protein sequence ID" value="NDO67355.1"/>
    <property type="molecule type" value="Genomic_DNA"/>
</dbReference>
<protein>
    <recommendedName>
        <fullName evidence="3">Major capsid protein</fullName>
    </recommendedName>
</protein>
<proteinExistence type="predicted"/>
<dbReference type="Proteomes" id="UP000474104">
    <property type="component" value="Unassembled WGS sequence"/>
</dbReference>
<sequence>MFNKKELSQMSTLIRDASANRVAMFSDVNSAKHADDAIRKFHEEILGGELNWQSWRFHKNEIFTVWENVLKPELPEAWKTSPFYKRVCEVKNGLLGDKNSFAVRDKSYLAAAKFSGGTWDVEYQKIGRAKNIAIETEWSFVGCYEELDRFLKGYTTIVEMLNEVREGFAIDMDNRIATVFNGMGAFLPSKFVEQGTYDKDTLVDLIRRVRTANRKNVIVAGSQRAISKIADGTNANWISNAAKEELATNGVVVKNTGIGCDAIVIPDSFVPFTYDFAGTDDTLYVLPDEQIIKIFYEGDLRAKEAHEQDEHDQTIRIQFQHNVGVEVVTSDLFAKYTIA</sequence>
<evidence type="ECO:0000313" key="1">
    <source>
        <dbReference type="EMBL" id="NDO67355.1"/>
    </source>
</evidence>
<name>A0A9X5C4F7_9FIRM</name>
<reference evidence="1 2" key="1">
    <citation type="submission" date="2019-07" db="EMBL/GenBank/DDBJ databases">
        <title>Draft genome sequences of 15 bacterial species constituting the stable defined intestinal microbiota of the GM15 gnotobiotic mouse model.</title>
        <authorList>
            <person name="Elie C."/>
            <person name="Mathieu A."/>
            <person name="Saliou A."/>
            <person name="Darnaud M."/>
            <person name="Leulier F."/>
            <person name="Tamellini A."/>
        </authorList>
    </citation>
    <scope>NUCLEOTIDE SEQUENCE [LARGE SCALE GENOMIC DNA]</scope>
    <source>
        <strain evidence="2">ASF 502</strain>
    </source>
</reference>
<organism evidence="1 2">
    <name type="scientific">Schaedlerella arabinosiphila</name>
    <dbReference type="NCBI Taxonomy" id="2044587"/>
    <lineage>
        <taxon>Bacteria</taxon>
        <taxon>Bacillati</taxon>
        <taxon>Bacillota</taxon>
        <taxon>Clostridia</taxon>
        <taxon>Lachnospirales</taxon>
        <taxon>Lachnospiraceae</taxon>
        <taxon>Schaedlerella</taxon>
    </lineage>
</organism>
<dbReference type="RefSeq" id="WP_004068595.1">
    <property type="nucleotide sequence ID" value="NZ_VIRB01000011.1"/>
</dbReference>
<evidence type="ECO:0000313" key="2">
    <source>
        <dbReference type="Proteomes" id="UP000474104"/>
    </source>
</evidence>
<gene>
    <name evidence="1" type="ORF">FMM80_00845</name>
</gene>
<evidence type="ECO:0008006" key="3">
    <source>
        <dbReference type="Google" id="ProtNLM"/>
    </source>
</evidence>